<sequence>MPCAYGVTMILHFTHIRPGFRSILNGSVKAAIRKGVLNVVKKKTYQDELVDEIKNLAQSQGLNHVFTTFLEIAANCISAQMDPSNAEEREKRYEEMASTMEPKILNCYARMLALLALAIYEHEEDPCDILGSIYHELRLNNEWNGQYFTPDYICRLMAQIVDPVNEHSEAEEPIMINEPACGSGTIVIGAVWAMKRKNFDFRHKSFFVAQDIDIRCVWMAYIQLSLYGIPAVVIHGDTLAMKEWSRWYTPLASVPFGKRKCTAYSAEEGVAKIG</sequence>
<evidence type="ECO:0000256" key="5">
    <source>
        <dbReference type="ARBA" id="ARBA00022747"/>
    </source>
</evidence>
<dbReference type="InterPro" id="IPR003356">
    <property type="entry name" value="DNA_methylase_A-5"/>
</dbReference>
<evidence type="ECO:0000256" key="1">
    <source>
        <dbReference type="ARBA" id="ARBA00011900"/>
    </source>
</evidence>
<reference evidence="8" key="1">
    <citation type="submission" date="2017-04" db="EMBL/GenBank/DDBJ databases">
        <title>Complete Genome Sequences of Twelve Strains of a Stable Defined Moderately Diverse Mouse Microbiota 2 (sDMDMm2).</title>
        <authorList>
            <person name="Uchimura Y."/>
            <person name="Wyss M."/>
            <person name="Brugiroux S."/>
            <person name="Limenitakis J.P."/>
            <person name="Stecher B."/>
            <person name="McCoy K.D."/>
            <person name="Macpherson A.J."/>
        </authorList>
    </citation>
    <scope>NUCLEOTIDE SEQUENCE</scope>
    <source>
        <strain evidence="8">YL58</strain>
    </source>
</reference>
<dbReference type="GO" id="GO:0009307">
    <property type="term" value="P:DNA restriction-modification system"/>
    <property type="evidence" value="ECO:0007669"/>
    <property type="project" value="UniProtKB-KW"/>
</dbReference>
<keyword evidence="9" id="KW-1185">Reference proteome</keyword>
<keyword evidence="5" id="KW-0680">Restriction system</keyword>
<dbReference type="EC" id="2.1.1.72" evidence="1"/>
<feature type="domain" description="DNA methylase adenine-specific" evidence="7">
    <location>
        <begin position="128"/>
        <end position="245"/>
    </location>
</feature>
<dbReference type="GO" id="GO:0008170">
    <property type="term" value="F:N-methyltransferase activity"/>
    <property type="evidence" value="ECO:0007669"/>
    <property type="project" value="InterPro"/>
</dbReference>
<comment type="catalytic activity">
    <reaction evidence="6">
        <text>a 2'-deoxyadenosine in DNA + S-adenosyl-L-methionine = an N(6)-methyl-2'-deoxyadenosine in DNA + S-adenosyl-L-homocysteine + H(+)</text>
        <dbReference type="Rhea" id="RHEA:15197"/>
        <dbReference type="Rhea" id="RHEA-COMP:12418"/>
        <dbReference type="Rhea" id="RHEA-COMP:12419"/>
        <dbReference type="ChEBI" id="CHEBI:15378"/>
        <dbReference type="ChEBI" id="CHEBI:57856"/>
        <dbReference type="ChEBI" id="CHEBI:59789"/>
        <dbReference type="ChEBI" id="CHEBI:90615"/>
        <dbReference type="ChEBI" id="CHEBI:90616"/>
        <dbReference type="EC" id="2.1.1.72"/>
    </reaction>
</comment>
<dbReference type="STRING" id="1796616.A4V09_18400"/>
<accession>A0A1C7IFB4</accession>
<evidence type="ECO:0000256" key="6">
    <source>
        <dbReference type="ARBA" id="ARBA00047942"/>
    </source>
</evidence>
<dbReference type="InterPro" id="IPR029063">
    <property type="entry name" value="SAM-dependent_MTases_sf"/>
</dbReference>
<dbReference type="OrthoDB" id="9814572at2"/>
<dbReference type="SUPFAM" id="SSF53335">
    <property type="entry name" value="S-adenosyl-L-methionine-dependent methyltransferases"/>
    <property type="match status" value="1"/>
</dbReference>
<dbReference type="PRINTS" id="PR00507">
    <property type="entry name" value="N12N6MTFRASE"/>
</dbReference>
<evidence type="ECO:0000259" key="7">
    <source>
        <dbReference type="Pfam" id="PF02384"/>
    </source>
</evidence>
<dbReference type="PANTHER" id="PTHR42933">
    <property type="entry name" value="SLR6095 PROTEIN"/>
    <property type="match status" value="1"/>
</dbReference>
<dbReference type="PANTHER" id="PTHR42933:SF3">
    <property type="entry name" value="TYPE I RESTRICTION ENZYME MJAVIII METHYLASE SUBUNIT"/>
    <property type="match status" value="1"/>
</dbReference>
<organism evidence="8 9">
    <name type="scientific">Blautia pseudococcoides</name>
    <dbReference type="NCBI Taxonomy" id="1796616"/>
    <lineage>
        <taxon>Bacteria</taxon>
        <taxon>Bacillati</taxon>
        <taxon>Bacillota</taxon>
        <taxon>Clostridia</taxon>
        <taxon>Lachnospirales</taxon>
        <taxon>Lachnospiraceae</taxon>
        <taxon>Blautia</taxon>
    </lineage>
</organism>
<proteinExistence type="predicted"/>
<keyword evidence="2" id="KW-0489">Methyltransferase</keyword>
<gene>
    <name evidence="8" type="ORF">A4V09_18400</name>
</gene>
<keyword evidence="4" id="KW-0949">S-adenosyl-L-methionine</keyword>
<keyword evidence="3" id="KW-0808">Transferase</keyword>
<evidence type="ECO:0000313" key="8">
    <source>
        <dbReference type="EMBL" id="ANU77543.2"/>
    </source>
</evidence>
<evidence type="ECO:0000313" key="9">
    <source>
        <dbReference type="Proteomes" id="UP000092574"/>
    </source>
</evidence>
<dbReference type="KEGG" id="byl:A4V09_18400"/>
<evidence type="ECO:0000256" key="4">
    <source>
        <dbReference type="ARBA" id="ARBA00022691"/>
    </source>
</evidence>
<dbReference type="GO" id="GO:0003677">
    <property type="term" value="F:DNA binding"/>
    <property type="evidence" value="ECO:0007669"/>
    <property type="project" value="InterPro"/>
</dbReference>
<dbReference type="Gene3D" id="3.40.50.150">
    <property type="entry name" value="Vaccinia Virus protein VP39"/>
    <property type="match status" value="1"/>
</dbReference>
<evidence type="ECO:0000256" key="3">
    <source>
        <dbReference type="ARBA" id="ARBA00022679"/>
    </source>
</evidence>
<dbReference type="GO" id="GO:0009007">
    <property type="term" value="F:site-specific DNA-methyltransferase (adenine-specific) activity"/>
    <property type="evidence" value="ECO:0007669"/>
    <property type="project" value="UniProtKB-EC"/>
</dbReference>
<name>A0A1C7IFB4_9FIRM</name>
<protein>
    <recommendedName>
        <fullName evidence="1">site-specific DNA-methyltransferase (adenine-specific)</fullName>
        <ecNumber evidence="1">2.1.1.72</ecNumber>
    </recommendedName>
</protein>
<dbReference type="AlphaFoldDB" id="A0A1C7IFB4"/>
<dbReference type="GO" id="GO:0032259">
    <property type="term" value="P:methylation"/>
    <property type="evidence" value="ECO:0007669"/>
    <property type="project" value="UniProtKB-KW"/>
</dbReference>
<dbReference type="Pfam" id="PF02384">
    <property type="entry name" value="N6_Mtase"/>
    <property type="match status" value="1"/>
</dbReference>
<evidence type="ECO:0000256" key="2">
    <source>
        <dbReference type="ARBA" id="ARBA00022603"/>
    </source>
</evidence>
<dbReference type="EMBL" id="CP015405">
    <property type="protein sequence ID" value="ANU77543.2"/>
    <property type="molecule type" value="Genomic_DNA"/>
</dbReference>
<dbReference type="InterPro" id="IPR051537">
    <property type="entry name" value="DNA_Adenine_Mtase"/>
</dbReference>
<dbReference type="Proteomes" id="UP000092574">
    <property type="component" value="Chromosome"/>
</dbReference>